<dbReference type="STRING" id="1088869.GMO_21330"/>
<reference evidence="2 3" key="1">
    <citation type="submission" date="2011-10" db="EMBL/GenBank/DDBJ databases">
        <title>Genome sequence of Gluconobacter morbifer G707, isolated from Drosophila gut.</title>
        <authorList>
            <person name="Lee W.-J."/>
            <person name="Kim E.-K."/>
        </authorList>
    </citation>
    <scope>NUCLEOTIDE SEQUENCE [LARGE SCALE GENOMIC DNA]</scope>
    <source>
        <strain evidence="2 3">G707</strain>
    </source>
</reference>
<evidence type="ECO:0000256" key="1">
    <source>
        <dbReference type="SAM" id="MobiDB-lite"/>
    </source>
</evidence>
<evidence type="ECO:0000313" key="2">
    <source>
        <dbReference type="EMBL" id="EHH67562.1"/>
    </source>
</evidence>
<sequence length="131" mass="13841">MSRSKLSVSTDGPSVEDNRPKLPEGCSWQNDGSVLMVLGKSVPFTESSSAGERQSAVSELVFRDLSAGDMIDMSEYRTPGERTLFLMCASTGRVGPAGEALLRKMSARDYLKAGAIINVFTSAGPTTGTSA</sequence>
<dbReference type="AlphaFoldDB" id="G6XKW7"/>
<proteinExistence type="predicted"/>
<accession>G6XKW7</accession>
<dbReference type="PATRIC" id="fig|1088869.3.peg.2127"/>
<dbReference type="RefSeq" id="WP_008852280.1">
    <property type="nucleotide sequence ID" value="NZ_AGQV01000008.1"/>
</dbReference>
<comment type="caution">
    <text evidence="2">The sequence shown here is derived from an EMBL/GenBank/DDBJ whole genome shotgun (WGS) entry which is preliminary data.</text>
</comment>
<gene>
    <name evidence="2" type="ORF">GMO_21330</name>
</gene>
<dbReference type="EMBL" id="AGQV01000008">
    <property type="protein sequence ID" value="EHH67562.1"/>
    <property type="molecule type" value="Genomic_DNA"/>
</dbReference>
<protein>
    <submittedName>
        <fullName evidence="2">Uncharacterized protein</fullName>
    </submittedName>
</protein>
<name>G6XKW7_9PROT</name>
<feature type="region of interest" description="Disordered" evidence="1">
    <location>
        <begin position="1"/>
        <end position="26"/>
    </location>
</feature>
<feature type="compositionally biased region" description="Polar residues" evidence="1">
    <location>
        <begin position="1"/>
        <end position="12"/>
    </location>
</feature>
<organism evidence="2 3">
    <name type="scientific">Gluconobacter morbifer G707</name>
    <dbReference type="NCBI Taxonomy" id="1088869"/>
    <lineage>
        <taxon>Bacteria</taxon>
        <taxon>Pseudomonadati</taxon>
        <taxon>Pseudomonadota</taxon>
        <taxon>Alphaproteobacteria</taxon>
        <taxon>Acetobacterales</taxon>
        <taxon>Acetobacteraceae</taxon>
        <taxon>Gluconobacter</taxon>
    </lineage>
</organism>
<keyword evidence="3" id="KW-1185">Reference proteome</keyword>
<dbReference type="Proteomes" id="UP000004949">
    <property type="component" value="Unassembled WGS sequence"/>
</dbReference>
<evidence type="ECO:0000313" key="3">
    <source>
        <dbReference type="Proteomes" id="UP000004949"/>
    </source>
</evidence>
<dbReference type="OrthoDB" id="7272281at2"/>